<evidence type="ECO:0000256" key="3">
    <source>
        <dbReference type="ARBA" id="ARBA00022771"/>
    </source>
</evidence>
<dbReference type="InterPro" id="IPR050688">
    <property type="entry name" value="Zinc_finger/UBP_domain"/>
</dbReference>
<dbReference type="PANTHER" id="PTHR24403">
    <property type="entry name" value="ZINC FINGER PROTEIN"/>
    <property type="match status" value="1"/>
</dbReference>
<keyword evidence="4" id="KW-0862">Zinc</keyword>
<dbReference type="GO" id="GO:0008270">
    <property type="term" value="F:zinc ion binding"/>
    <property type="evidence" value="ECO:0007669"/>
    <property type="project" value="UniProtKB-KW"/>
</dbReference>
<feature type="domain" description="C2H2-type" evidence="7">
    <location>
        <begin position="123"/>
        <end position="151"/>
    </location>
</feature>
<evidence type="ECO:0000256" key="5">
    <source>
        <dbReference type="PROSITE-ProRule" id="PRU00042"/>
    </source>
</evidence>
<dbReference type="EMBL" id="JAVRRJ010000006">
    <property type="protein sequence ID" value="KAK5083461.1"/>
    <property type="molecule type" value="Genomic_DNA"/>
</dbReference>
<evidence type="ECO:0000313" key="8">
    <source>
        <dbReference type="EMBL" id="KAK5083461.1"/>
    </source>
</evidence>
<protein>
    <recommendedName>
        <fullName evidence="7">C2H2-type domain-containing protein</fullName>
    </recommendedName>
</protein>
<evidence type="ECO:0000256" key="4">
    <source>
        <dbReference type="ARBA" id="ARBA00022833"/>
    </source>
</evidence>
<evidence type="ECO:0000259" key="7">
    <source>
        <dbReference type="PROSITE" id="PS50157"/>
    </source>
</evidence>
<accession>A0AAN7Y4Z0</accession>
<evidence type="ECO:0000256" key="2">
    <source>
        <dbReference type="ARBA" id="ARBA00022737"/>
    </source>
</evidence>
<dbReference type="PANTHER" id="PTHR24403:SF107">
    <property type="entry name" value="ZINC FINGER PROTEIN 521"/>
    <property type="match status" value="1"/>
</dbReference>
<dbReference type="Gene3D" id="3.30.160.60">
    <property type="entry name" value="Classic Zinc Finger"/>
    <property type="match status" value="2"/>
</dbReference>
<organism evidence="8 9">
    <name type="scientific">Lithohypha guttulata</name>
    <dbReference type="NCBI Taxonomy" id="1690604"/>
    <lineage>
        <taxon>Eukaryota</taxon>
        <taxon>Fungi</taxon>
        <taxon>Dikarya</taxon>
        <taxon>Ascomycota</taxon>
        <taxon>Pezizomycotina</taxon>
        <taxon>Eurotiomycetes</taxon>
        <taxon>Chaetothyriomycetidae</taxon>
        <taxon>Chaetothyriales</taxon>
        <taxon>Trichomeriaceae</taxon>
        <taxon>Lithohypha</taxon>
    </lineage>
</organism>
<dbReference type="GO" id="GO:0045944">
    <property type="term" value="P:positive regulation of transcription by RNA polymerase II"/>
    <property type="evidence" value="ECO:0007669"/>
    <property type="project" value="TreeGrafter"/>
</dbReference>
<dbReference type="SMART" id="SM00355">
    <property type="entry name" value="ZnF_C2H2"/>
    <property type="match status" value="2"/>
</dbReference>
<reference evidence="8 9" key="1">
    <citation type="submission" date="2023-08" db="EMBL/GenBank/DDBJ databases">
        <title>Black Yeasts Isolated from many extreme environments.</title>
        <authorList>
            <person name="Coleine C."/>
            <person name="Stajich J.E."/>
            <person name="Selbmann L."/>
        </authorList>
    </citation>
    <scope>NUCLEOTIDE SEQUENCE [LARGE SCALE GENOMIC DNA]</scope>
    <source>
        <strain evidence="8 9">CCFEE 5910</strain>
    </source>
</reference>
<dbReference type="PROSITE" id="PS50157">
    <property type="entry name" value="ZINC_FINGER_C2H2_2"/>
    <property type="match status" value="3"/>
</dbReference>
<feature type="domain" description="C2H2-type" evidence="7">
    <location>
        <begin position="94"/>
        <end position="121"/>
    </location>
</feature>
<feature type="domain" description="C2H2-type" evidence="7">
    <location>
        <begin position="151"/>
        <end position="179"/>
    </location>
</feature>
<dbReference type="GO" id="GO:0005634">
    <property type="term" value="C:nucleus"/>
    <property type="evidence" value="ECO:0007669"/>
    <property type="project" value="TreeGrafter"/>
</dbReference>
<evidence type="ECO:0000256" key="6">
    <source>
        <dbReference type="SAM" id="MobiDB-lite"/>
    </source>
</evidence>
<gene>
    <name evidence="8" type="ORF">LTR05_005963</name>
</gene>
<feature type="compositionally biased region" description="Basic and acidic residues" evidence="6">
    <location>
        <begin position="172"/>
        <end position="184"/>
    </location>
</feature>
<name>A0AAN7Y4Z0_9EURO</name>
<dbReference type="SUPFAM" id="SSF57667">
    <property type="entry name" value="beta-beta-alpha zinc fingers"/>
    <property type="match status" value="2"/>
</dbReference>
<feature type="region of interest" description="Disordered" evidence="6">
    <location>
        <begin position="52"/>
        <end position="86"/>
    </location>
</feature>
<proteinExistence type="predicted"/>
<dbReference type="FunFam" id="3.30.160.60:FF:000446">
    <property type="entry name" value="Zinc finger protein"/>
    <property type="match status" value="1"/>
</dbReference>
<keyword evidence="2" id="KW-0677">Repeat</keyword>
<evidence type="ECO:0000313" key="9">
    <source>
        <dbReference type="Proteomes" id="UP001309876"/>
    </source>
</evidence>
<dbReference type="AlphaFoldDB" id="A0AAN7Y4Z0"/>
<dbReference type="Proteomes" id="UP001309876">
    <property type="component" value="Unassembled WGS sequence"/>
</dbReference>
<dbReference type="InterPro" id="IPR013087">
    <property type="entry name" value="Znf_C2H2_type"/>
</dbReference>
<evidence type="ECO:0000256" key="1">
    <source>
        <dbReference type="ARBA" id="ARBA00022723"/>
    </source>
</evidence>
<comment type="caution">
    <text evidence="8">The sequence shown here is derived from an EMBL/GenBank/DDBJ whole genome shotgun (WGS) entry which is preliminary data.</text>
</comment>
<dbReference type="Pfam" id="PF00096">
    <property type="entry name" value="zf-C2H2"/>
    <property type="match status" value="2"/>
</dbReference>
<keyword evidence="3 5" id="KW-0863">Zinc-finger</keyword>
<dbReference type="PROSITE" id="PS00028">
    <property type="entry name" value="ZINC_FINGER_C2H2_1"/>
    <property type="match status" value="2"/>
</dbReference>
<dbReference type="InterPro" id="IPR036236">
    <property type="entry name" value="Znf_C2H2_sf"/>
</dbReference>
<dbReference type="PROSITE" id="PS51257">
    <property type="entry name" value="PROKAR_LIPOPROTEIN"/>
    <property type="match status" value="1"/>
</dbReference>
<keyword evidence="1" id="KW-0479">Metal-binding</keyword>
<feature type="region of interest" description="Disordered" evidence="6">
    <location>
        <begin position="172"/>
        <end position="196"/>
    </location>
</feature>
<sequence>MYRSCSNLTAISSSSCESGAEDLVEHLYSSPQQGDVCGQPSVQPALAHPKEECLTPTDSQGASDHEGPSGHMHLTNPHKLSSPARGARPLAPGFTCRICSRTFSRKSHLKQHQQRHVTELSRPLCSICGKDYGRRADLARHVRSKHEENRFWCRYCGNIYNRSDILRRHETDSCRGKRPKDRETRKNRRQQFAAKL</sequence>
<keyword evidence="9" id="KW-1185">Reference proteome</keyword>